<sequence>MTSSPAPSAPLRLLARLRRLDAATLGAALRFAGRRLREERIADVAGSLTYTTVLSLVPMFTVALALFTAFPLFEQFRVALQDWLVHNLLPEAISKGVMTNLNQFAAKAARISAVGGFFLVLTSMALLSTIEGAFNKIWRVREPRPLLQRLLMFWAVITIGPLLLGASLTLTSLLVGKPHRGDDGLLADLIELLPMAFSVAAFTFAYRVLPNKKVRLPDAVAGGALAGVAFEVAKKLFALFIGKFNTYTAVYGTFAAVPLFLLWVYLCWVITLAGAAITATLPSLRHGQWRRVPESGDAFLDAMAVLEHFWRAGRPPVGQPAGASLDELRLGTRLALDELEEVLCRLVATGWVARLDAPAARAPVGVLLGLRRRPREEERWALVVDARDIRVADVFRAFTLMAAGRAGAPAAIRHAAEAIDTALATDLDTWFARAGSGAAQYGPQPSATAVAIPVQPDGPLPHIQRP</sequence>
<reference evidence="9" key="1">
    <citation type="journal article" date="1992" name="J. Bacteriol.">
        <title>The presence of only one of five exoribonucleases is sufficient to support the growth of Escherichia coli.</title>
        <authorList>
            <person name="Kelly K.O."/>
            <person name="Deutscher M.P."/>
        </authorList>
    </citation>
    <scope>NUCLEOTIDE SEQUENCE</scope>
</reference>
<dbReference type="HAMAP" id="MF_00672">
    <property type="entry name" value="UPF0761"/>
    <property type="match status" value="1"/>
</dbReference>
<reference evidence="9" key="3">
    <citation type="journal article" date="2010" name="Chemosphere">
        <title>Eliminating interference from iron(III) for ultraviolet absorbance measurements of dissolved organic matter.</title>
        <authorList>
            <person name="Doane T.A."/>
            <person name="Horwath W.R."/>
        </authorList>
    </citation>
    <scope>NUCLEOTIDE SEQUENCE</scope>
</reference>
<dbReference type="InterPro" id="IPR023679">
    <property type="entry name" value="UPF0761_bac"/>
</dbReference>
<keyword evidence="6 7" id="KW-0472">Membrane</keyword>
<evidence type="ECO:0000313" key="8">
    <source>
        <dbReference type="Proteomes" id="UP000675920"/>
    </source>
</evidence>
<keyword evidence="2 7" id="KW-1003">Cell membrane</keyword>
<reference evidence="9" key="2">
    <citation type="journal article" date="2005" name="J. Biol. Chem.">
        <title>The RNase Z homologue encoded by Escherichia coli elaC gene is RNase BN.</title>
        <authorList>
            <person name="Ezraty B."/>
            <person name="Dahlgren B."/>
            <person name="Deutscher M.P."/>
        </authorList>
    </citation>
    <scope>NUCLEOTIDE SEQUENCE</scope>
</reference>
<organism evidence="8 9">
    <name type="scientific">Derxia gummosa DSM 723</name>
    <dbReference type="NCBI Taxonomy" id="1121388"/>
    <lineage>
        <taxon>Bacteria</taxon>
        <taxon>Pseudomonadati</taxon>
        <taxon>Pseudomonadota</taxon>
        <taxon>Betaproteobacteria</taxon>
        <taxon>Burkholderiales</taxon>
        <taxon>Alcaligenaceae</taxon>
        <taxon>Derxia</taxon>
    </lineage>
</organism>
<accession>A0A8B6XCX7</accession>
<protein>
    <recommendedName>
        <fullName evidence="7">UPF0761 membrane protein</fullName>
    </recommendedName>
</protein>
<keyword evidence="8" id="KW-1185">Reference proteome</keyword>
<evidence type="ECO:0000256" key="2">
    <source>
        <dbReference type="ARBA" id="ARBA00022475"/>
    </source>
</evidence>
<keyword evidence="5 7" id="KW-1133">Transmembrane helix</keyword>
<evidence type="ECO:0000256" key="3">
    <source>
        <dbReference type="ARBA" id="ARBA00022519"/>
    </source>
</evidence>
<feature type="transmembrane region" description="Helical" evidence="7">
    <location>
        <begin position="221"/>
        <end position="242"/>
    </location>
</feature>
<evidence type="ECO:0000256" key="1">
    <source>
        <dbReference type="ARBA" id="ARBA00004651"/>
    </source>
</evidence>
<dbReference type="PANTHER" id="PTHR30213:SF0">
    <property type="entry name" value="UPF0761 MEMBRANE PROTEIN YIHY"/>
    <property type="match status" value="1"/>
</dbReference>
<dbReference type="RefSeq" id="WP_169732558.1">
    <property type="nucleotide sequence ID" value="NZ_KI519499.1"/>
</dbReference>
<evidence type="ECO:0000256" key="5">
    <source>
        <dbReference type="ARBA" id="ARBA00022989"/>
    </source>
</evidence>
<evidence type="ECO:0000256" key="4">
    <source>
        <dbReference type="ARBA" id="ARBA00022692"/>
    </source>
</evidence>
<dbReference type="GO" id="GO:0005886">
    <property type="term" value="C:plasma membrane"/>
    <property type="evidence" value="ECO:0007669"/>
    <property type="project" value="UniProtKB-SubCell"/>
</dbReference>
<comment type="similarity">
    <text evidence="7">Belongs to the UPF0761 family.</text>
</comment>
<keyword evidence="3" id="KW-0997">Cell inner membrane</keyword>
<feature type="transmembrane region" description="Helical" evidence="7">
    <location>
        <begin position="192"/>
        <end position="209"/>
    </location>
</feature>
<evidence type="ECO:0000313" key="9">
    <source>
        <dbReference type="RefSeq" id="WP_169732558.1"/>
    </source>
</evidence>
<dbReference type="Proteomes" id="UP000675920">
    <property type="component" value="Unplaced"/>
</dbReference>
<dbReference type="NCBIfam" id="TIGR00765">
    <property type="entry name" value="yihY_not_rbn"/>
    <property type="match status" value="1"/>
</dbReference>
<evidence type="ECO:0000256" key="7">
    <source>
        <dbReference type="HAMAP-Rule" id="MF_00672"/>
    </source>
</evidence>
<feature type="transmembrane region" description="Helical" evidence="7">
    <location>
        <begin position="108"/>
        <end position="130"/>
    </location>
</feature>
<dbReference type="PANTHER" id="PTHR30213">
    <property type="entry name" value="INNER MEMBRANE PROTEIN YHJD"/>
    <property type="match status" value="1"/>
</dbReference>
<dbReference type="AlphaFoldDB" id="A0A8B6XCX7"/>
<evidence type="ECO:0000256" key="6">
    <source>
        <dbReference type="ARBA" id="ARBA00023136"/>
    </source>
</evidence>
<comment type="subcellular location">
    <subcellularLocation>
        <location evidence="1 7">Cell membrane</location>
        <topology evidence="1 7">Multi-pass membrane protein</topology>
    </subcellularLocation>
</comment>
<reference evidence="9" key="4">
    <citation type="submission" date="2025-08" db="UniProtKB">
        <authorList>
            <consortium name="RefSeq"/>
        </authorList>
    </citation>
    <scope>IDENTIFICATION</scope>
</reference>
<dbReference type="Pfam" id="PF03631">
    <property type="entry name" value="Virul_fac_BrkB"/>
    <property type="match status" value="1"/>
</dbReference>
<keyword evidence="4 7" id="KW-0812">Transmembrane</keyword>
<proteinExistence type="inferred from homology"/>
<dbReference type="InterPro" id="IPR017039">
    <property type="entry name" value="Virul_fac_BrkB"/>
</dbReference>
<name>A0A8B6XCX7_9BURK</name>
<feature type="transmembrane region" description="Helical" evidence="7">
    <location>
        <begin position="262"/>
        <end position="281"/>
    </location>
</feature>
<feature type="transmembrane region" description="Helical" evidence="7">
    <location>
        <begin position="44"/>
        <end position="73"/>
    </location>
</feature>
<feature type="transmembrane region" description="Helical" evidence="7">
    <location>
        <begin position="151"/>
        <end position="172"/>
    </location>
</feature>